<proteinExistence type="predicted"/>
<name>A0A914D1Z4_9BILA</name>
<reference evidence="2" key="1">
    <citation type="submission" date="2022-11" db="UniProtKB">
        <authorList>
            <consortium name="WormBaseParasite"/>
        </authorList>
    </citation>
    <scope>IDENTIFICATION</scope>
</reference>
<dbReference type="Gene3D" id="1.20.120.230">
    <property type="entry name" value="Alpha-catenin/vinculin-like"/>
    <property type="match status" value="1"/>
</dbReference>
<dbReference type="WBParaSite" id="ACRNAN_scaffold17224.g32218.t1">
    <property type="protein sequence ID" value="ACRNAN_scaffold17224.g32218.t1"/>
    <property type="gene ID" value="ACRNAN_scaffold17224.g32218"/>
</dbReference>
<organism evidence="1 2">
    <name type="scientific">Acrobeloides nanus</name>
    <dbReference type="NCBI Taxonomy" id="290746"/>
    <lineage>
        <taxon>Eukaryota</taxon>
        <taxon>Metazoa</taxon>
        <taxon>Ecdysozoa</taxon>
        <taxon>Nematoda</taxon>
        <taxon>Chromadorea</taxon>
        <taxon>Rhabditida</taxon>
        <taxon>Tylenchina</taxon>
        <taxon>Cephalobomorpha</taxon>
        <taxon>Cephaloboidea</taxon>
        <taxon>Cephalobidae</taxon>
        <taxon>Acrobeloides</taxon>
    </lineage>
</organism>
<sequence>MNEAYYTVNIDEIKTRSVERLIAPLIHFVTSLSSDYRPPGSKATHNGDALLARVNATLENFLAIGQRAIQTCPIQSGKTLEQLNVALNNVRAA</sequence>
<protein>
    <submittedName>
        <fullName evidence="2">Uncharacterized protein</fullName>
    </submittedName>
</protein>
<dbReference type="Proteomes" id="UP000887540">
    <property type="component" value="Unplaced"/>
</dbReference>
<evidence type="ECO:0000313" key="2">
    <source>
        <dbReference type="WBParaSite" id="ACRNAN_scaffold17224.g32218.t1"/>
    </source>
</evidence>
<accession>A0A914D1Z4</accession>
<keyword evidence="1" id="KW-1185">Reference proteome</keyword>
<evidence type="ECO:0000313" key="1">
    <source>
        <dbReference type="Proteomes" id="UP000887540"/>
    </source>
</evidence>
<dbReference type="AlphaFoldDB" id="A0A914D1Z4"/>